<dbReference type="GO" id="GO:0003825">
    <property type="term" value="F:alpha,alpha-trehalose-phosphate synthase (UDP-forming) activity"/>
    <property type="evidence" value="ECO:0007669"/>
    <property type="project" value="TreeGrafter"/>
</dbReference>
<evidence type="ECO:0000313" key="3">
    <source>
        <dbReference type="Proteomes" id="UP000249046"/>
    </source>
</evidence>
<dbReference type="Proteomes" id="UP000249046">
    <property type="component" value="Unassembled WGS sequence"/>
</dbReference>
<dbReference type="Pfam" id="PF00982">
    <property type="entry name" value="Glyco_transf_20"/>
    <property type="match status" value="1"/>
</dbReference>
<dbReference type="PANTHER" id="PTHR10788:SF106">
    <property type="entry name" value="BCDNA.GH08860"/>
    <property type="match status" value="1"/>
</dbReference>
<sequence>MGRLVVVSNRVAVPRELRAGGLAGAMQAALSQRGGLWFGWSGRIAATPADAPRMETVGPITFALTDLTRADYEAYYLGYANRALWPLFHYQPNLVEFSRSNLEGYLRVNRRFAGQLAGQLRDDDTVWIHDYHLIPLASELRALGIGARIGFFLHIPLPAVELMAMLPGHRRLIESLADYDLVGLQTPADRHALRDYFERECGATLEDGGVRLRSGRSLRIEAFPISIDTALIARLAANGSTHAATRGLVASLQGRALAIGVDRLDYSKGLPERFDAFGRFLERHVERRRQVSMMQIAPLTREDVPEYRELRERLERMAGATNGQYAEPDWVPIRYINRSFQQATLAGYYRVAQIGLVTPLRDGMNLVAKEFVAAQSADDPGVLVLSRFAGAANELTGALIVNPHDVDDTADAIEQALAMPLEERRARWQAMFDHLAQHDIAAWRDAFLAALDRGR</sequence>
<proteinExistence type="inferred from homology"/>
<protein>
    <submittedName>
        <fullName evidence="2">Trehalose-6-phosphate synthase</fullName>
    </submittedName>
</protein>
<dbReference type="GO" id="GO:0005992">
    <property type="term" value="P:trehalose biosynthetic process"/>
    <property type="evidence" value="ECO:0007669"/>
    <property type="project" value="InterPro"/>
</dbReference>
<dbReference type="AlphaFoldDB" id="A0A2W5MLH5"/>
<accession>A0A2W5MLH5</accession>
<dbReference type="CDD" id="cd03788">
    <property type="entry name" value="GT20_TPS"/>
    <property type="match status" value="1"/>
</dbReference>
<evidence type="ECO:0000313" key="2">
    <source>
        <dbReference type="EMBL" id="PZQ18503.1"/>
    </source>
</evidence>
<gene>
    <name evidence="2" type="ORF">DI564_04170</name>
</gene>
<organism evidence="2 3">
    <name type="scientific">Rhodanobacter denitrificans</name>
    <dbReference type="NCBI Taxonomy" id="666685"/>
    <lineage>
        <taxon>Bacteria</taxon>
        <taxon>Pseudomonadati</taxon>
        <taxon>Pseudomonadota</taxon>
        <taxon>Gammaproteobacteria</taxon>
        <taxon>Lysobacterales</taxon>
        <taxon>Rhodanobacteraceae</taxon>
        <taxon>Rhodanobacter</taxon>
    </lineage>
</organism>
<dbReference type="SUPFAM" id="SSF53756">
    <property type="entry name" value="UDP-Glycosyltransferase/glycogen phosphorylase"/>
    <property type="match status" value="1"/>
</dbReference>
<dbReference type="EMBL" id="QFPO01000003">
    <property type="protein sequence ID" value="PZQ18503.1"/>
    <property type="molecule type" value="Genomic_DNA"/>
</dbReference>
<comment type="caution">
    <text evidence="2">The sequence shown here is derived from an EMBL/GenBank/DDBJ whole genome shotgun (WGS) entry which is preliminary data.</text>
</comment>
<reference evidence="2 3" key="1">
    <citation type="submission" date="2017-08" db="EMBL/GenBank/DDBJ databases">
        <title>Infants hospitalized years apart are colonized by the same room-sourced microbial strains.</title>
        <authorList>
            <person name="Brooks B."/>
            <person name="Olm M.R."/>
            <person name="Firek B.A."/>
            <person name="Baker R."/>
            <person name="Thomas B.C."/>
            <person name="Morowitz M.J."/>
            <person name="Banfield J.F."/>
        </authorList>
    </citation>
    <scope>NUCLEOTIDE SEQUENCE [LARGE SCALE GENOMIC DNA]</scope>
    <source>
        <strain evidence="2">S2_005_003_R2_42</strain>
    </source>
</reference>
<comment type="similarity">
    <text evidence="1">Belongs to the glycosyltransferase 20 family.</text>
</comment>
<name>A0A2W5MLH5_9GAMM</name>
<evidence type="ECO:0000256" key="1">
    <source>
        <dbReference type="ARBA" id="ARBA00008799"/>
    </source>
</evidence>
<dbReference type="InterPro" id="IPR001830">
    <property type="entry name" value="Glyco_trans_20"/>
</dbReference>
<dbReference type="Gene3D" id="3.40.50.2000">
    <property type="entry name" value="Glycogen Phosphorylase B"/>
    <property type="match status" value="2"/>
</dbReference>
<dbReference type="PANTHER" id="PTHR10788">
    <property type="entry name" value="TREHALOSE-6-PHOSPHATE SYNTHASE"/>
    <property type="match status" value="1"/>
</dbReference>